<feature type="region of interest" description="Disordered" evidence="1">
    <location>
        <begin position="54"/>
        <end position="76"/>
    </location>
</feature>
<keyword evidence="3" id="KW-1185">Reference proteome</keyword>
<sequence length="167" mass="18637">MARTGVRHRLSACLCVPAVRDGEALAPVPSTPAKPEPPHTSGRLRHLAKTCVHSSGRLSTTDPQRPPAPAAHYRPPDDAVTVNLPLAILCRITDIRRTRERAKGLWEAYRRQGLDVMFTYIATGSFTNATRLDWKTRDPMPLKMRFDAARLWTPSRINPSGRSFPYG</sequence>
<name>A0AAD9H8N6_9PEZI</name>
<organism evidence="2 3">
    <name type="scientific">Colletotrichum zoysiae</name>
    <dbReference type="NCBI Taxonomy" id="1216348"/>
    <lineage>
        <taxon>Eukaryota</taxon>
        <taxon>Fungi</taxon>
        <taxon>Dikarya</taxon>
        <taxon>Ascomycota</taxon>
        <taxon>Pezizomycotina</taxon>
        <taxon>Sordariomycetes</taxon>
        <taxon>Hypocreomycetidae</taxon>
        <taxon>Glomerellales</taxon>
        <taxon>Glomerellaceae</taxon>
        <taxon>Colletotrichum</taxon>
        <taxon>Colletotrichum graminicola species complex</taxon>
    </lineage>
</organism>
<dbReference type="EMBL" id="MU842994">
    <property type="protein sequence ID" value="KAK2023604.1"/>
    <property type="molecule type" value="Genomic_DNA"/>
</dbReference>
<evidence type="ECO:0000313" key="3">
    <source>
        <dbReference type="Proteomes" id="UP001232148"/>
    </source>
</evidence>
<evidence type="ECO:0000313" key="2">
    <source>
        <dbReference type="EMBL" id="KAK2023604.1"/>
    </source>
</evidence>
<comment type="caution">
    <text evidence="2">The sequence shown here is derived from an EMBL/GenBank/DDBJ whole genome shotgun (WGS) entry which is preliminary data.</text>
</comment>
<dbReference type="AlphaFoldDB" id="A0AAD9H8N6"/>
<dbReference type="Proteomes" id="UP001232148">
    <property type="component" value="Unassembled WGS sequence"/>
</dbReference>
<proteinExistence type="predicted"/>
<evidence type="ECO:0000256" key="1">
    <source>
        <dbReference type="SAM" id="MobiDB-lite"/>
    </source>
</evidence>
<protein>
    <submittedName>
        <fullName evidence="2">Uncharacterized protein</fullName>
    </submittedName>
</protein>
<reference evidence="2" key="1">
    <citation type="submission" date="2021-06" db="EMBL/GenBank/DDBJ databases">
        <title>Comparative genomics, transcriptomics and evolutionary studies reveal genomic signatures of adaptation to plant cell wall in hemibiotrophic fungi.</title>
        <authorList>
            <consortium name="DOE Joint Genome Institute"/>
            <person name="Baroncelli R."/>
            <person name="Diaz J.F."/>
            <person name="Benocci T."/>
            <person name="Peng M."/>
            <person name="Battaglia E."/>
            <person name="Haridas S."/>
            <person name="Andreopoulos W."/>
            <person name="Labutti K."/>
            <person name="Pangilinan J."/>
            <person name="Floch G.L."/>
            <person name="Makela M.R."/>
            <person name="Henrissat B."/>
            <person name="Grigoriev I.V."/>
            <person name="Crouch J.A."/>
            <person name="De Vries R.P."/>
            <person name="Sukno S.A."/>
            <person name="Thon M.R."/>
        </authorList>
    </citation>
    <scope>NUCLEOTIDE SEQUENCE</scope>
    <source>
        <strain evidence="2">MAFF235873</strain>
    </source>
</reference>
<accession>A0AAD9H8N6</accession>
<gene>
    <name evidence="2" type="ORF">LX32DRAFT_656859</name>
</gene>